<keyword evidence="1" id="KW-0501">Molybdenum cofactor biosynthesis</keyword>
<comment type="catalytic activity">
    <reaction evidence="1">
        <text>adenylyl-molybdopterin + molybdate = Mo-molybdopterin + AMP + H(+)</text>
        <dbReference type="Rhea" id="RHEA:35047"/>
        <dbReference type="ChEBI" id="CHEBI:15378"/>
        <dbReference type="ChEBI" id="CHEBI:36264"/>
        <dbReference type="ChEBI" id="CHEBI:62727"/>
        <dbReference type="ChEBI" id="CHEBI:71302"/>
        <dbReference type="ChEBI" id="CHEBI:456215"/>
    </reaction>
</comment>
<dbReference type="Pfam" id="PF00994">
    <property type="entry name" value="MoCF_biosynth"/>
    <property type="match status" value="1"/>
</dbReference>
<dbReference type="InterPro" id="IPR038987">
    <property type="entry name" value="MoeA-like"/>
</dbReference>
<keyword evidence="1" id="KW-0479">Metal-binding</keyword>
<dbReference type="AlphaFoldDB" id="A0A4R3K9D6"/>
<sequence length="330" mass="36764">MKNEMLKEIRVEDAVGYTLAHDLTKIVPGEFKGRAFKKGHVIREEDIPELLNIGKEHIYVIDWKEGYLHENDAAIRLAKAIAGKNVEMNDPYEGKVTLTSSIYGLAKIDEELVHQINHVQDVALATIVNHKIVQPGSKLAGTRVLPLIVEEKWVEKVEQLVKGKAVIQVKEFIPFKVGLVTTGSEVYKGRIKDRFRPIIQRKLEAFGSTLIEQRFAPDDIDLIQREINDFVEKKVDLILVSGGMSVDPDDRSPFAIRELASEVVTQGTPMLPGSMLMIAYIGTIPVLGLPGGVLHDPYTAFDAVLPRILVGEKVTKEEIIRLGYGGYFGC</sequence>
<dbReference type="Proteomes" id="UP000295788">
    <property type="component" value="Unassembled WGS sequence"/>
</dbReference>
<keyword evidence="1" id="KW-0460">Magnesium</keyword>
<dbReference type="CDD" id="cd03522">
    <property type="entry name" value="MoeA_like"/>
    <property type="match status" value="1"/>
</dbReference>
<evidence type="ECO:0000256" key="1">
    <source>
        <dbReference type="RuleBase" id="RU365090"/>
    </source>
</evidence>
<dbReference type="SMART" id="SM00852">
    <property type="entry name" value="MoCF_biosynth"/>
    <property type="match status" value="1"/>
</dbReference>
<comment type="pathway">
    <text evidence="1">Cofactor biosynthesis; molybdopterin biosynthesis.</text>
</comment>
<keyword evidence="1" id="KW-0500">Molybdenum</keyword>
<evidence type="ECO:0000313" key="4">
    <source>
        <dbReference type="Proteomes" id="UP000295788"/>
    </source>
</evidence>
<dbReference type="EMBL" id="SMAB01000020">
    <property type="protein sequence ID" value="TCS79567.1"/>
    <property type="molecule type" value="Genomic_DNA"/>
</dbReference>
<evidence type="ECO:0000313" key="3">
    <source>
        <dbReference type="EMBL" id="TCS79567.1"/>
    </source>
</evidence>
<keyword evidence="1" id="KW-0808">Transferase</keyword>
<comment type="function">
    <text evidence="1">Catalyzes the insertion of molybdate into adenylated molybdopterin with the concomitant release of AMP.</text>
</comment>
<dbReference type="GO" id="GO:0046872">
    <property type="term" value="F:metal ion binding"/>
    <property type="evidence" value="ECO:0007669"/>
    <property type="project" value="UniProtKB-UniRule"/>
</dbReference>
<dbReference type="UniPathway" id="UPA00344"/>
<gene>
    <name evidence="3" type="ORF">EDD72_12026</name>
</gene>
<dbReference type="InterPro" id="IPR001453">
    <property type="entry name" value="MoaB/Mog_dom"/>
</dbReference>
<organism evidence="3 4">
    <name type="scientific">Tepidibacillus fermentans</name>
    <dbReference type="NCBI Taxonomy" id="1281767"/>
    <lineage>
        <taxon>Bacteria</taxon>
        <taxon>Bacillati</taxon>
        <taxon>Bacillota</taxon>
        <taxon>Bacilli</taxon>
        <taxon>Bacillales</taxon>
        <taxon>Bacillaceae</taxon>
        <taxon>Tepidibacillus</taxon>
    </lineage>
</organism>
<evidence type="ECO:0000259" key="2">
    <source>
        <dbReference type="SMART" id="SM00852"/>
    </source>
</evidence>
<dbReference type="GO" id="GO:0005829">
    <property type="term" value="C:cytosol"/>
    <property type="evidence" value="ECO:0007669"/>
    <property type="project" value="TreeGrafter"/>
</dbReference>
<dbReference type="PANTHER" id="PTHR10192">
    <property type="entry name" value="MOLYBDOPTERIN BIOSYNTHESIS PROTEIN"/>
    <property type="match status" value="1"/>
</dbReference>
<proteinExistence type="inferred from homology"/>
<dbReference type="Gene3D" id="3.40.980.10">
    <property type="entry name" value="MoaB/Mog-like domain"/>
    <property type="match status" value="1"/>
</dbReference>
<reference evidence="3 4" key="1">
    <citation type="submission" date="2019-03" db="EMBL/GenBank/DDBJ databases">
        <title>Genomic Encyclopedia of Type Strains, Phase IV (KMG-IV): sequencing the most valuable type-strain genomes for metagenomic binning, comparative biology and taxonomic classification.</title>
        <authorList>
            <person name="Goeker M."/>
        </authorList>
    </citation>
    <scope>NUCLEOTIDE SEQUENCE [LARGE SCALE GENOMIC DNA]</scope>
    <source>
        <strain evidence="3 4">DSM 23802</strain>
    </source>
</reference>
<dbReference type="PANTHER" id="PTHR10192:SF28">
    <property type="entry name" value="MOLYBDOPTERIN MOLYBDENUMTRANSFERASE"/>
    <property type="match status" value="1"/>
</dbReference>
<dbReference type="GO" id="GO:0061599">
    <property type="term" value="F:molybdopterin molybdotransferase activity"/>
    <property type="evidence" value="ECO:0007669"/>
    <property type="project" value="UniProtKB-UniRule"/>
</dbReference>
<name>A0A4R3K9D6_9BACI</name>
<keyword evidence="4" id="KW-1185">Reference proteome</keyword>
<comment type="caution">
    <text evidence="3">The sequence shown here is derived from an EMBL/GenBank/DDBJ whole genome shotgun (WGS) entry which is preliminary data.</text>
</comment>
<accession>A0A4R3K9D6</accession>
<comment type="cofactor">
    <cofactor evidence="1">
        <name>Mg(2+)</name>
        <dbReference type="ChEBI" id="CHEBI:18420"/>
    </cofactor>
</comment>
<dbReference type="SUPFAM" id="SSF53218">
    <property type="entry name" value="Molybdenum cofactor biosynthesis proteins"/>
    <property type="match status" value="1"/>
</dbReference>
<dbReference type="EC" id="2.10.1.1" evidence="1"/>
<comment type="similarity">
    <text evidence="1">Belongs to the MoeA family.</text>
</comment>
<protein>
    <recommendedName>
        <fullName evidence="1">Molybdopterin molybdenumtransferase</fullName>
        <ecNumber evidence="1">2.10.1.1</ecNumber>
    </recommendedName>
</protein>
<dbReference type="GO" id="GO:0006777">
    <property type="term" value="P:Mo-molybdopterin cofactor biosynthetic process"/>
    <property type="evidence" value="ECO:0007669"/>
    <property type="project" value="UniProtKB-UniRule"/>
</dbReference>
<feature type="domain" description="MoaB/Mog" evidence="2">
    <location>
        <begin position="178"/>
        <end position="310"/>
    </location>
</feature>
<dbReference type="InterPro" id="IPR036425">
    <property type="entry name" value="MoaB/Mog-like_dom_sf"/>
</dbReference>